<sequence length="328" mass="36833">MGFIDLSRLGPAEVAHGWMFIGLAINILLLGIMVIQTYQYYINYKNDRLWLKLFVGFLLVGDIFNTAFDAAYLYETLIVNFGNLDALAKATWLFACEPATTAIIVLAVQLFFAWRVFIVTETRVWSVLIVALALTGAVTGITTAVDVMRIPLFTQFQEFKPVVAVWMVSEVAADIISTSILVWYLRNHKSGLERSDKIVDKIIRFTVQTGLITFIFASFHLAFYLSDESGLHLLFNFPICKLYSNSVLSSLNSRFSWKFGNNAGSESQGRITSTGNFAVAGRANKNSEALNIEHHSSPEVYIHVESHELHDRQVLSDSKMHPSEWSAV</sequence>
<feature type="transmembrane region" description="Helical" evidence="1">
    <location>
        <begin position="124"/>
        <end position="145"/>
    </location>
</feature>
<comment type="caution">
    <text evidence="3">The sequence shown here is derived from an EMBL/GenBank/DDBJ whole genome shotgun (WGS) entry which is preliminary data.</text>
</comment>
<evidence type="ECO:0000256" key="1">
    <source>
        <dbReference type="SAM" id="Phobius"/>
    </source>
</evidence>
<dbReference type="Pfam" id="PF20152">
    <property type="entry name" value="DUF6534"/>
    <property type="match status" value="1"/>
</dbReference>
<keyword evidence="1" id="KW-0472">Membrane</keyword>
<dbReference type="EMBL" id="MU157843">
    <property type="protein sequence ID" value="KAF9529955.1"/>
    <property type="molecule type" value="Genomic_DNA"/>
</dbReference>
<dbReference type="PANTHER" id="PTHR40465:SF1">
    <property type="entry name" value="DUF6534 DOMAIN-CONTAINING PROTEIN"/>
    <property type="match status" value="1"/>
</dbReference>
<feature type="domain" description="DUF6534" evidence="2">
    <location>
        <begin position="171"/>
        <end position="255"/>
    </location>
</feature>
<evidence type="ECO:0000259" key="2">
    <source>
        <dbReference type="Pfam" id="PF20152"/>
    </source>
</evidence>
<accession>A0A9P6JRX0</accession>
<feature type="transmembrane region" description="Helical" evidence="1">
    <location>
        <begin position="205"/>
        <end position="225"/>
    </location>
</feature>
<dbReference type="PANTHER" id="PTHR40465">
    <property type="entry name" value="CHROMOSOME 1, WHOLE GENOME SHOTGUN SEQUENCE"/>
    <property type="match status" value="1"/>
</dbReference>
<keyword evidence="4" id="KW-1185">Reference proteome</keyword>
<dbReference type="Proteomes" id="UP000807306">
    <property type="component" value="Unassembled WGS sequence"/>
</dbReference>
<reference evidence="3" key="1">
    <citation type="submission" date="2020-11" db="EMBL/GenBank/DDBJ databases">
        <authorList>
            <consortium name="DOE Joint Genome Institute"/>
            <person name="Ahrendt S."/>
            <person name="Riley R."/>
            <person name="Andreopoulos W."/>
            <person name="Labutti K."/>
            <person name="Pangilinan J."/>
            <person name="Ruiz-Duenas F.J."/>
            <person name="Barrasa J.M."/>
            <person name="Sanchez-Garcia M."/>
            <person name="Camarero S."/>
            <person name="Miyauchi S."/>
            <person name="Serrano A."/>
            <person name="Linde D."/>
            <person name="Babiker R."/>
            <person name="Drula E."/>
            <person name="Ayuso-Fernandez I."/>
            <person name="Pacheco R."/>
            <person name="Padilla G."/>
            <person name="Ferreira P."/>
            <person name="Barriuso J."/>
            <person name="Kellner H."/>
            <person name="Castanera R."/>
            <person name="Alfaro M."/>
            <person name="Ramirez L."/>
            <person name="Pisabarro A.G."/>
            <person name="Kuo A."/>
            <person name="Tritt A."/>
            <person name="Lipzen A."/>
            <person name="He G."/>
            <person name="Yan M."/>
            <person name="Ng V."/>
            <person name="Cullen D."/>
            <person name="Martin F."/>
            <person name="Rosso M.-N."/>
            <person name="Henrissat B."/>
            <person name="Hibbett D."/>
            <person name="Martinez A.T."/>
            <person name="Grigoriev I.V."/>
        </authorList>
    </citation>
    <scope>NUCLEOTIDE SEQUENCE</scope>
    <source>
        <strain evidence="3">CBS 506.95</strain>
    </source>
</reference>
<gene>
    <name evidence="3" type="ORF">CPB83DRAFT_851894</name>
</gene>
<name>A0A9P6JRX0_9AGAR</name>
<dbReference type="InterPro" id="IPR045339">
    <property type="entry name" value="DUF6534"/>
</dbReference>
<keyword evidence="1" id="KW-1133">Transmembrane helix</keyword>
<feature type="transmembrane region" description="Helical" evidence="1">
    <location>
        <begin position="92"/>
        <end position="112"/>
    </location>
</feature>
<dbReference type="OrthoDB" id="3183258at2759"/>
<dbReference type="AlphaFoldDB" id="A0A9P6JRX0"/>
<keyword evidence="1" id="KW-0812">Transmembrane</keyword>
<feature type="transmembrane region" description="Helical" evidence="1">
    <location>
        <begin position="50"/>
        <end position="72"/>
    </location>
</feature>
<protein>
    <recommendedName>
        <fullName evidence="2">DUF6534 domain-containing protein</fullName>
    </recommendedName>
</protein>
<evidence type="ECO:0000313" key="3">
    <source>
        <dbReference type="EMBL" id="KAF9529955.1"/>
    </source>
</evidence>
<evidence type="ECO:0000313" key="4">
    <source>
        <dbReference type="Proteomes" id="UP000807306"/>
    </source>
</evidence>
<feature type="transmembrane region" description="Helical" evidence="1">
    <location>
        <begin position="15"/>
        <end position="38"/>
    </location>
</feature>
<feature type="transmembrane region" description="Helical" evidence="1">
    <location>
        <begin position="165"/>
        <end position="185"/>
    </location>
</feature>
<proteinExistence type="predicted"/>
<organism evidence="3 4">
    <name type="scientific">Crepidotus variabilis</name>
    <dbReference type="NCBI Taxonomy" id="179855"/>
    <lineage>
        <taxon>Eukaryota</taxon>
        <taxon>Fungi</taxon>
        <taxon>Dikarya</taxon>
        <taxon>Basidiomycota</taxon>
        <taxon>Agaricomycotina</taxon>
        <taxon>Agaricomycetes</taxon>
        <taxon>Agaricomycetidae</taxon>
        <taxon>Agaricales</taxon>
        <taxon>Agaricineae</taxon>
        <taxon>Crepidotaceae</taxon>
        <taxon>Crepidotus</taxon>
    </lineage>
</organism>